<evidence type="ECO:0000313" key="3">
    <source>
        <dbReference type="Proteomes" id="UP001358586"/>
    </source>
</evidence>
<evidence type="ECO:0000256" key="1">
    <source>
        <dbReference type="SAM" id="MobiDB-lite"/>
    </source>
</evidence>
<proteinExistence type="predicted"/>
<organism evidence="2 3">
    <name type="scientific">Gossypium arboreum</name>
    <name type="common">Tree cotton</name>
    <name type="synonym">Gossypium nanking</name>
    <dbReference type="NCBI Taxonomy" id="29729"/>
    <lineage>
        <taxon>Eukaryota</taxon>
        <taxon>Viridiplantae</taxon>
        <taxon>Streptophyta</taxon>
        <taxon>Embryophyta</taxon>
        <taxon>Tracheophyta</taxon>
        <taxon>Spermatophyta</taxon>
        <taxon>Magnoliopsida</taxon>
        <taxon>eudicotyledons</taxon>
        <taxon>Gunneridae</taxon>
        <taxon>Pentapetalae</taxon>
        <taxon>rosids</taxon>
        <taxon>malvids</taxon>
        <taxon>Malvales</taxon>
        <taxon>Malvaceae</taxon>
        <taxon>Malvoideae</taxon>
        <taxon>Gossypium</taxon>
    </lineage>
</organism>
<dbReference type="EMBL" id="JARKNE010000005">
    <property type="protein sequence ID" value="KAK5833422.1"/>
    <property type="molecule type" value="Genomic_DNA"/>
</dbReference>
<keyword evidence="3" id="KW-1185">Reference proteome</keyword>
<feature type="region of interest" description="Disordered" evidence="1">
    <location>
        <begin position="77"/>
        <end position="111"/>
    </location>
</feature>
<reference evidence="2 3" key="1">
    <citation type="submission" date="2023-03" db="EMBL/GenBank/DDBJ databases">
        <title>WGS of Gossypium arboreum.</title>
        <authorList>
            <person name="Yu D."/>
        </authorList>
    </citation>
    <scope>NUCLEOTIDE SEQUENCE [LARGE SCALE GENOMIC DNA]</scope>
    <source>
        <tissue evidence="2">Leaf</tissue>
    </source>
</reference>
<feature type="compositionally biased region" description="Low complexity" evidence="1">
    <location>
        <begin position="100"/>
        <end position="111"/>
    </location>
</feature>
<comment type="caution">
    <text evidence="2">The sequence shown here is derived from an EMBL/GenBank/DDBJ whole genome shotgun (WGS) entry which is preliminary data.</text>
</comment>
<dbReference type="Proteomes" id="UP001358586">
    <property type="component" value="Chromosome 5"/>
</dbReference>
<gene>
    <name evidence="2" type="ORF">PVK06_017248</name>
</gene>
<name>A0ABR0Q303_GOSAR</name>
<evidence type="ECO:0000313" key="2">
    <source>
        <dbReference type="EMBL" id="KAK5833422.1"/>
    </source>
</evidence>
<accession>A0ABR0Q303</accession>
<protein>
    <submittedName>
        <fullName evidence="2">Uncharacterized protein</fullName>
    </submittedName>
</protein>
<sequence length="111" mass="12030">MVPAPSTESMPPTVSLIYVSDLPLVESPTKVISPVQSVTPPNNPLLDAPSGDVEGLIPWRDILNLGHLTLTFIIPTTPRALNNDESLTNEDHPPEEETPTKPIEQTNEGED</sequence>